<dbReference type="SMART" id="SM00233">
    <property type="entry name" value="PH"/>
    <property type="match status" value="1"/>
</dbReference>
<comment type="caution">
    <text evidence="2">The sequence shown here is derived from an EMBL/GenBank/DDBJ whole genome shotgun (WGS) entry which is preliminary data.</text>
</comment>
<feature type="domain" description="PH" evidence="1">
    <location>
        <begin position="61"/>
        <end position="161"/>
    </location>
</feature>
<protein>
    <recommendedName>
        <fullName evidence="1">PH domain-containing protein</fullName>
    </recommendedName>
</protein>
<dbReference type="PANTHER" id="PTHR47112:SF1">
    <property type="entry name" value="PX DOMAIN-CONTAINING PROTEIN"/>
    <property type="match status" value="1"/>
</dbReference>
<accession>A0A8S1RVW2</accession>
<evidence type="ECO:0000313" key="2">
    <source>
        <dbReference type="EMBL" id="CAD8131477.1"/>
    </source>
</evidence>
<dbReference type="Pfam" id="PF05708">
    <property type="entry name" value="Peptidase_C92"/>
    <property type="match status" value="1"/>
</dbReference>
<proteinExistence type="predicted"/>
<keyword evidence="3" id="KW-1185">Reference proteome</keyword>
<dbReference type="EMBL" id="CAJJDO010000001">
    <property type="protein sequence ID" value="CAD8131477.1"/>
    <property type="molecule type" value="Genomic_DNA"/>
</dbReference>
<dbReference type="InterPro" id="IPR024453">
    <property type="entry name" value="Peptidase_C92"/>
</dbReference>
<dbReference type="AlphaFoldDB" id="A0A8S1RVW2"/>
<dbReference type="Pfam" id="PF15413">
    <property type="entry name" value="PH_11"/>
    <property type="match status" value="1"/>
</dbReference>
<gene>
    <name evidence="2" type="ORF">PPENT_87.1.T0010074</name>
</gene>
<reference evidence="2" key="1">
    <citation type="submission" date="2021-01" db="EMBL/GenBank/DDBJ databases">
        <authorList>
            <consortium name="Genoscope - CEA"/>
            <person name="William W."/>
        </authorList>
    </citation>
    <scope>NUCLEOTIDE SEQUENCE</scope>
</reference>
<name>A0A8S1RVW2_9CILI</name>
<dbReference type="PANTHER" id="PTHR47112">
    <property type="entry name" value="PX DOMAIN-CONTAINING PROTEIN"/>
    <property type="match status" value="1"/>
</dbReference>
<evidence type="ECO:0000259" key="1">
    <source>
        <dbReference type="PROSITE" id="PS50003"/>
    </source>
</evidence>
<dbReference type="Proteomes" id="UP000689195">
    <property type="component" value="Unassembled WGS sequence"/>
</dbReference>
<dbReference type="OrthoDB" id="285486at2759"/>
<evidence type="ECO:0000313" key="3">
    <source>
        <dbReference type="Proteomes" id="UP000689195"/>
    </source>
</evidence>
<dbReference type="PROSITE" id="PS50003">
    <property type="entry name" value="PH_DOMAIN"/>
    <property type="match status" value="1"/>
</dbReference>
<organism evidence="2 3">
    <name type="scientific">Paramecium pentaurelia</name>
    <dbReference type="NCBI Taxonomy" id="43138"/>
    <lineage>
        <taxon>Eukaryota</taxon>
        <taxon>Sar</taxon>
        <taxon>Alveolata</taxon>
        <taxon>Ciliophora</taxon>
        <taxon>Intramacronucleata</taxon>
        <taxon>Oligohymenophorea</taxon>
        <taxon>Peniculida</taxon>
        <taxon>Parameciidae</taxon>
        <taxon>Paramecium</taxon>
    </lineage>
</organism>
<dbReference type="CDD" id="cd00821">
    <property type="entry name" value="PH"/>
    <property type="match status" value="1"/>
</dbReference>
<dbReference type="InterPro" id="IPR001849">
    <property type="entry name" value="PH_domain"/>
</dbReference>
<sequence>MNKNSIIIGSPSYQKGLAISSKNRSEIIGFQKVQNIENQTNENLKIDESWFNLMFKRQQNCTSMKGNLQKKSPHFLIGYQQKYCELENRVFSYYKSDNKLELEGSLDFDLQAYEYRQIQNERHQTIQFTLIPKGTQKEFVFQAAQPETTHLWALQIQIHLNDSIGNQKQLNFLIQIPRFWKNSQIKTSKVLSDCQDGDIALFKSKDNTTKVLRAITMCEYDHVCMLYRDNGFLFVFEAVQTGVGTFPWTDLVEKHYQDYYEKICIRKLNYTKKYTQEVQQKLKQFILNNLGNEYGLTPSKLFKTISQIVPHQTQEEEKKRTYFCSELVAKAYKEMGLLDKLKSSTQYYPSDFTQEKKLQLLDGATLDPEMLVVFEH</sequence>